<sequence length="73" mass="8101">MAIAGNNVGRMRIWKKRNESTLTCVNESTSTNLQAGGDNSMVLGMFSWYCMGPLIRVEERLNNSVILDNAALH</sequence>
<dbReference type="Proteomes" id="UP000887159">
    <property type="component" value="Unassembled WGS sequence"/>
</dbReference>
<proteinExistence type="predicted"/>
<dbReference type="AlphaFoldDB" id="A0A8X6RGY4"/>
<evidence type="ECO:0000313" key="1">
    <source>
        <dbReference type="EMBL" id="GFX91446.1"/>
    </source>
</evidence>
<accession>A0A8X6RGY4</accession>
<reference evidence="1" key="1">
    <citation type="submission" date="2020-08" db="EMBL/GenBank/DDBJ databases">
        <title>Multicomponent nature underlies the extraordinary mechanical properties of spider dragline silk.</title>
        <authorList>
            <person name="Kono N."/>
            <person name="Nakamura H."/>
            <person name="Mori M."/>
            <person name="Yoshida Y."/>
            <person name="Ohtoshi R."/>
            <person name="Malay A.D."/>
            <person name="Moran D.A.P."/>
            <person name="Tomita M."/>
            <person name="Numata K."/>
            <person name="Arakawa K."/>
        </authorList>
    </citation>
    <scope>NUCLEOTIDE SEQUENCE</scope>
</reference>
<gene>
    <name evidence="1" type="ORF">TNCV_3545291</name>
</gene>
<keyword evidence="2" id="KW-1185">Reference proteome</keyword>
<dbReference type="EMBL" id="BMAU01021132">
    <property type="protein sequence ID" value="GFX91446.1"/>
    <property type="molecule type" value="Genomic_DNA"/>
</dbReference>
<organism evidence="1 2">
    <name type="scientific">Trichonephila clavipes</name>
    <name type="common">Golden silk orbweaver</name>
    <name type="synonym">Nephila clavipes</name>
    <dbReference type="NCBI Taxonomy" id="2585209"/>
    <lineage>
        <taxon>Eukaryota</taxon>
        <taxon>Metazoa</taxon>
        <taxon>Ecdysozoa</taxon>
        <taxon>Arthropoda</taxon>
        <taxon>Chelicerata</taxon>
        <taxon>Arachnida</taxon>
        <taxon>Araneae</taxon>
        <taxon>Araneomorphae</taxon>
        <taxon>Entelegynae</taxon>
        <taxon>Araneoidea</taxon>
        <taxon>Nephilidae</taxon>
        <taxon>Trichonephila</taxon>
    </lineage>
</organism>
<name>A0A8X6RGY4_TRICX</name>
<evidence type="ECO:0000313" key="2">
    <source>
        <dbReference type="Proteomes" id="UP000887159"/>
    </source>
</evidence>
<comment type="caution">
    <text evidence="1">The sequence shown here is derived from an EMBL/GenBank/DDBJ whole genome shotgun (WGS) entry which is preliminary data.</text>
</comment>
<protein>
    <submittedName>
        <fullName evidence="1">Uncharacterized protein</fullName>
    </submittedName>
</protein>